<dbReference type="InterPro" id="IPR000731">
    <property type="entry name" value="SSD"/>
</dbReference>
<sequence length="1029" mass="115245">DPQIGFEARGTVISERLNTWRLLNDATTWSGDLSTIPDFIDPARDLRPPESSSSNMKSQTTATGMDTKVNAISKNTTLSSYAYDSDEDPNEYHTNAGQDLPSGLTHFTNHSSMFCGKLYEGYAQVVIDSVDNKQGSQGLFNLESLKEICNIESVLRFDRFPNHKSLFTNDCESFFTTGSTPRCCQSWSLHNYVLCLNKKSDCDAMIQSDLDRVRDLLSLCAPYFHNLLADGCLSSQALIVPNSLTTSKLWHTSIESTSLNCQSMPEECHLCDNWIFTVMNNLVDIDFFAPSQLNSTKMRQDIKLSQTNIFLPLAKGPHLTEYFKTLSSINLAGKITKIAAMDLGLKYSLFEHVIASDTILFVIALLGILTLISVYTWSFIISLATCSIITLSVCLSYVIYVAVIRMPIFPFMNLLAVIISFGICSDNAMLFCKYWDSEDDHDDIERGLSKILPKAIIGTFVASFITSIAFGSSYITKVTAIKCFSIFAMLAVSTNYILIATLLPATLVIHRKFFCVSRQESNEILKLSSYLKRKLNEAGETFHSQIIFDIVSRFRHYMIILLTTVTLMSAVAVFLYPKMSPPNVDELQLMTSEHLFERYDIEYKRRFWFEVLKTKGPTANAHEVYTLPIRVVFGVIPADNGDDRDPFERGTLVYDSKFDMSDPNSQMWLLEFCNRLRQQKFISAPNAPMLSNCFIDTFKDWMDHRKCRDPVYTELDRSPCCQSSSFPYTKSTFEVCLKLALELMQNTPKFTPASSQIGPIFFKNSSRIAAVIIEYYSHQPFTDSHVKMSKFWDEVNDWISWQIKNTAPPQMRCGWFVTNYVDLLALQLELSQGTMSSILIETFISIIALWICTRDIILCLVGALTILSIMLASVTVLILLGWTLNIVESICISLVIGLSVDFALHYTVAFKDWSHLPEAALAVEAGSDEPDDDAADEADTANDVLDSLDDGVVGKIVFSVVVESGFCVVVVVACRKVIVLVIVGAVVDVVDLVSLGLEVVDGFVVVLEPSIDTETEADVADEWLTLSDL</sequence>
<dbReference type="InterPro" id="IPR053958">
    <property type="entry name" value="HMGCR/SNAP/NPC1-like_SSD"/>
</dbReference>
<reference evidence="10 11" key="1">
    <citation type="submission" date="2020-10" db="EMBL/GenBank/DDBJ databases">
        <authorList>
            <person name="Klimov P.B."/>
            <person name="Dyachkov S.M."/>
            <person name="Chetverikov P.E."/>
        </authorList>
    </citation>
    <scope>NUCLEOTIDE SEQUENCE [LARGE SCALE GENOMIC DNA]</scope>
    <source>
        <strain evidence="10">BMOC 18-1129-001#AD2665</strain>
        <tissue evidence="10">Entire mites</tissue>
    </source>
</reference>
<evidence type="ECO:0000256" key="8">
    <source>
        <dbReference type="SAM" id="Phobius"/>
    </source>
</evidence>
<comment type="subcellular location">
    <subcellularLocation>
        <location evidence="1">Membrane</location>
        <topology evidence="1">Multi-pass membrane protein</topology>
    </subcellularLocation>
</comment>
<feature type="transmembrane region" description="Helical" evidence="8">
    <location>
        <begin position="833"/>
        <end position="851"/>
    </location>
</feature>
<gene>
    <name evidence="10" type="primary">disp1</name>
    <name evidence="10" type="ORF">GZH46_00817</name>
</gene>
<dbReference type="InterPro" id="IPR052081">
    <property type="entry name" value="Dispatched_Hh_regulator"/>
</dbReference>
<organism evidence="10 11">
    <name type="scientific">Fragariocoptes setiger</name>
    <dbReference type="NCBI Taxonomy" id="1670756"/>
    <lineage>
        <taxon>Eukaryota</taxon>
        <taxon>Metazoa</taxon>
        <taxon>Ecdysozoa</taxon>
        <taxon>Arthropoda</taxon>
        <taxon>Chelicerata</taxon>
        <taxon>Arachnida</taxon>
        <taxon>Acari</taxon>
        <taxon>Acariformes</taxon>
        <taxon>Trombidiformes</taxon>
        <taxon>Prostigmata</taxon>
        <taxon>Eupodina</taxon>
        <taxon>Eriophyoidea</taxon>
        <taxon>Phytoptidae</taxon>
        <taxon>Fragariocoptes</taxon>
    </lineage>
</organism>
<feature type="region of interest" description="Disordered" evidence="7">
    <location>
        <begin position="43"/>
        <end position="64"/>
    </location>
</feature>
<name>A0ABQ7SB78_9ACAR</name>
<dbReference type="PANTHER" id="PTHR45951">
    <property type="entry name" value="PROTEIN DISPATCHED-RELATED"/>
    <property type="match status" value="1"/>
</dbReference>
<accession>A0ABQ7SB78</accession>
<dbReference type="Pfam" id="PF12349">
    <property type="entry name" value="Sterol-sensing"/>
    <property type="match status" value="1"/>
</dbReference>
<feature type="non-terminal residue" evidence="10">
    <location>
        <position position="1"/>
    </location>
</feature>
<evidence type="ECO:0000256" key="5">
    <source>
        <dbReference type="ARBA" id="ARBA00023180"/>
    </source>
</evidence>
<evidence type="ECO:0000256" key="2">
    <source>
        <dbReference type="ARBA" id="ARBA00022692"/>
    </source>
</evidence>
<evidence type="ECO:0000313" key="10">
    <source>
        <dbReference type="EMBL" id="KAG9510642.1"/>
    </source>
</evidence>
<evidence type="ECO:0000313" key="11">
    <source>
        <dbReference type="Proteomes" id="UP000825002"/>
    </source>
</evidence>
<feature type="transmembrane region" description="Helical" evidence="8">
    <location>
        <begin position="455"/>
        <end position="475"/>
    </location>
</feature>
<evidence type="ECO:0000259" key="9">
    <source>
        <dbReference type="PROSITE" id="PS50156"/>
    </source>
</evidence>
<evidence type="ECO:0000256" key="6">
    <source>
        <dbReference type="ARBA" id="ARBA00038046"/>
    </source>
</evidence>
<keyword evidence="3 8" id="KW-1133">Transmembrane helix</keyword>
<feature type="compositionally biased region" description="Polar residues" evidence="7">
    <location>
        <begin position="50"/>
        <end position="64"/>
    </location>
</feature>
<keyword evidence="5" id="KW-0325">Glycoprotein</keyword>
<dbReference type="PROSITE" id="PS50156">
    <property type="entry name" value="SSD"/>
    <property type="match status" value="1"/>
</dbReference>
<dbReference type="Proteomes" id="UP000825002">
    <property type="component" value="Unassembled WGS sequence"/>
</dbReference>
<keyword evidence="2 8" id="KW-0812">Transmembrane</keyword>
<feature type="domain" description="SSD" evidence="9">
    <location>
        <begin position="408"/>
        <end position="509"/>
    </location>
</feature>
<evidence type="ECO:0000256" key="3">
    <source>
        <dbReference type="ARBA" id="ARBA00022989"/>
    </source>
</evidence>
<dbReference type="PANTHER" id="PTHR45951:SF3">
    <property type="entry name" value="PROTEIN DISPATCHED"/>
    <property type="match status" value="1"/>
</dbReference>
<feature type="transmembrane region" description="Helical" evidence="8">
    <location>
        <begin position="487"/>
        <end position="509"/>
    </location>
</feature>
<feature type="transmembrane region" description="Helical" evidence="8">
    <location>
        <begin position="359"/>
        <end position="381"/>
    </location>
</feature>
<keyword evidence="11" id="KW-1185">Reference proteome</keyword>
<comment type="caution">
    <text evidence="10">The sequence shown here is derived from an EMBL/GenBank/DDBJ whole genome shotgun (WGS) entry which is preliminary data.</text>
</comment>
<evidence type="ECO:0000256" key="1">
    <source>
        <dbReference type="ARBA" id="ARBA00004141"/>
    </source>
</evidence>
<dbReference type="EMBL" id="JAIFTH010000106">
    <property type="protein sequence ID" value="KAG9510642.1"/>
    <property type="molecule type" value="Genomic_DNA"/>
</dbReference>
<feature type="transmembrane region" description="Helical" evidence="8">
    <location>
        <begin position="414"/>
        <end position="435"/>
    </location>
</feature>
<feature type="transmembrane region" description="Helical" evidence="8">
    <location>
        <begin position="388"/>
        <end position="408"/>
    </location>
</feature>
<comment type="similarity">
    <text evidence="6">Belongs to the dispatched family.</text>
</comment>
<evidence type="ECO:0000256" key="4">
    <source>
        <dbReference type="ARBA" id="ARBA00023136"/>
    </source>
</evidence>
<proteinExistence type="inferred from homology"/>
<feature type="transmembrane region" description="Helical" evidence="8">
    <location>
        <begin position="858"/>
        <end position="880"/>
    </location>
</feature>
<feature type="transmembrane region" description="Helical" evidence="8">
    <location>
        <begin position="557"/>
        <end position="576"/>
    </location>
</feature>
<dbReference type="Gene3D" id="1.20.1640.10">
    <property type="entry name" value="Multidrug efflux transporter AcrB transmembrane domain"/>
    <property type="match status" value="2"/>
</dbReference>
<dbReference type="SUPFAM" id="SSF82866">
    <property type="entry name" value="Multidrug efflux transporter AcrB transmembrane domain"/>
    <property type="match status" value="2"/>
</dbReference>
<keyword evidence="4 8" id="KW-0472">Membrane</keyword>
<protein>
    <submittedName>
        <fullName evidence="10">Protein dispatched-like 1</fullName>
    </submittedName>
</protein>
<evidence type="ECO:0000256" key="7">
    <source>
        <dbReference type="SAM" id="MobiDB-lite"/>
    </source>
</evidence>